<dbReference type="EMBL" id="JARBJD010000126">
    <property type="protein sequence ID" value="KAK2950974.1"/>
    <property type="molecule type" value="Genomic_DNA"/>
</dbReference>
<feature type="compositionally biased region" description="Low complexity" evidence="7">
    <location>
        <begin position="1490"/>
        <end position="1509"/>
    </location>
</feature>
<feature type="compositionally biased region" description="Basic and acidic residues" evidence="7">
    <location>
        <begin position="212"/>
        <end position="311"/>
    </location>
</feature>
<evidence type="ECO:0000256" key="7">
    <source>
        <dbReference type="SAM" id="MobiDB-lite"/>
    </source>
</evidence>
<dbReference type="PANTHER" id="PTHR12385">
    <property type="entry name" value="CHOLINE TRANSPORTER-LIKE (SLC FAMILY 44)"/>
    <property type="match status" value="1"/>
</dbReference>
<dbReference type="InterPro" id="IPR036872">
    <property type="entry name" value="CH_dom_sf"/>
</dbReference>
<dbReference type="SUPFAM" id="SSF47576">
    <property type="entry name" value="Calponin-homology domain, CH-domain"/>
    <property type="match status" value="1"/>
</dbReference>
<feature type="transmembrane region" description="Helical" evidence="8">
    <location>
        <begin position="905"/>
        <end position="927"/>
    </location>
</feature>
<feature type="transmembrane region" description="Helical" evidence="8">
    <location>
        <begin position="1365"/>
        <end position="1387"/>
    </location>
</feature>
<dbReference type="Pfam" id="PF00307">
    <property type="entry name" value="CH"/>
    <property type="match status" value="1"/>
</dbReference>
<comment type="subcellular location">
    <subcellularLocation>
        <location evidence="1">Membrane</location>
        <topology evidence="1">Multi-pass membrane protein</topology>
    </subcellularLocation>
</comment>
<feature type="compositionally biased region" description="Pro residues" evidence="7">
    <location>
        <begin position="1182"/>
        <end position="1199"/>
    </location>
</feature>
<keyword evidence="11" id="KW-1185">Reference proteome</keyword>
<evidence type="ECO:0000313" key="11">
    <source>
        <dbReference type="Proteomes" id="UP001281761"/>
    </source>
</evidence>
<accession>A0ABQ9XH06</accession>
<keyword evidence="3 8" id="KW-0812">Transmembrane</keyword>
<keyword evidence="6" id="KW-0325">Glycoprotein</keyword>
<feature type="region of interest" description="Disordered" evidence="7">
    <location>
        <begin position="555"/>
        <end position="599"/>
    </location>
</feature>
<feature type="compositionally biased region" description="Basic and acidic residues" evidence="7">
    <location>
        <begin position="358"/>
        <end position="396"/>
    </location>
</feature>
<feature type="transmembrane region" description="Helical" evidence="8">
    <location>
        <begin position="939"/>
        <end position="960"/>
    </location>
</feature>
<feature type="compositionally biased region" description="Basic residues" evidence="7">
    <location>
        <begin position="1152"/>
        <end position="1166"/>
    </location>
</feature>
<comment type="similarity">
    <text evidence="2">Belongs to the CTL (choline transporter-like) family.</text>
</comment>
<feature type="compositionally biased region" description="Basic and acidic residues" evidence="7">
    <location>
        <begin position="574"/>
        <end position="599"/>
    </location>
</feature>
<name>A0ABQ9XH06_9EUKA</name>
<comment type="caution">
    <text evidence="10">The sequence shown here is derived from an EMBL/GenBank/DDBJ whole genome shotgun (WGS) entry which is preliminary data.</text>
</comment>
<feature type="domain" description="Calponin-homology (CH)" evidence="9">
    <location>
        <begin position="18"/>
        <end position="125"/>
    </location>
</feature>
<organism evidence="10 11">
    <name type="scientific">Blattamonas nauphoetae</name>
    <dbReference type="NCBI Taxonomy" id="2049346"/>
    <lineage>
        <taxon>Eukaryota</taxon>
        <taxon>Metamonada</taxon>
        <taxon>Preaxostyla</taxon>
        <taxon>Oxymonadida</taxon>
        <taxon>Blattamonas</taxon>
    </lineage>
</organism>
<sequence>MSGDFTLNRHALKAREYLVRQKAAREYIEHLLGTTLPDEPLPEILSDGVILCQMLAKVNPGLVKKFHDTPKHNFHKMENILYFNSGVANTLQMEPYVIVPSDIVNNKFPARLIDCVLVFAKRVGEMSNWTIGSKIDIQKIRRTAEFSDNEMKDAADKVKGQKLQDLAIVDLNETSKPSTDGGIENQEKADDGKVEQYFKYSSTEEENEDEEGEKHTDEEKKNEEEERRRREEEERVKREEGERAKREEEERWKREEEERLRKEEEERIAKEKAEQDEQARKEEEERKQKEEEERKLKEEAESEQKDDKENAADAENTNADEEARHRKEEEERITREKAEEEEKLRKEAETATALAAQEDAKRKEEEEERLRKEKEDEERQQRESEERRKKEDESAKEGPSTPAIKGKVAILPPPNMHPPAKREFSSLSIKEAVAVLFTGEHLSFSHFNETVRTTFIRELYARLLTLSSNPPVPSTSPNSSPSFLLSLGEACRFCLSSALSENDSAAIMALSLLSSLICDPNWTETLKYTGKPAPNVDYVDWLTGEKLAGWYALPTRRPQAPTPPNSREGGLSDAEIKKTEIRKKQEKREEQKEEHAASSDEKPLVFESFLLSQLSGAIQIKKEWLYELFFDSLTRTLDARVSGNWRAFLISNPRNTIGLKQMKNIQSSASLNVLHSIIVLGACLGMRRSALMDTMKHLALISELTPSQLVDVSTMVDHGGYGIRRVLSTSAKTTLTLEDGHLEWKKSHGCCRDAICAMIFLLLVVAYVALFVISFFVGNPDKLIRPIDSAGNICGVKNIGGEDFRKRPYLFRPFNPNSSIEICVEECAPVGDNCFFPNGRWMPASLPSCVFLNTTGNYYFRQSSSAQILYNYRCVESMSEPKVYIQDYSMFTNLFTASVSDLMRVWWVLAAAIGVAVILSFLAYCCFQCSNACTTCTCHFITIIVTLAGGVAFIIIGMMYTKSDTEMIRASAWVVFAFGIVSIFFFIVYLVMLFTHGKRIARSGRVLHEAGKKAMSSIGNCVVPIIFTIIFCAAVALFIQTTVGFSSVLPKDIKAGEKHDRVMQGPRWVILIEFVLFLWIAAFLIEMAKLISAGLGTNKYFARQDSQVQYAGLKVTSVSFFKHFGSVAIGSLLILIGKLFRQCSTSANWRLQAKKRRMDGRNKKRQDRKEQQNADPDQAPKTQPPDDLPPPPPAPPEPPLNSNDNVPGPYQQDAQQGPFVGADGQPLLGPDGRPLTGTTNNVAEKFVPTTYPFELSEEEEKPGCCLSCWSGLFSCFAGCCSPCSSDAFQTMAIYGRGFFTSTKVAGYLRAENVNVLQSFSSYLNFMFFGVSLSISLISSIAALIFMLPAVARVDMYLDGMEVYTWWYLTAINIITTFAVSQIIIAPLSSLSRSVLFYYFADKEMANRDGARTGGEEGGEHSGYQMFASQATLDWMVKHEGKGKEGRKQIAEKEEKKVIQKSIKDRQNKDKKEWQNAKKAELEQNKLILAQQQAQQQQQQQLQQTGQSQQPMAQSQPGPLESQVPPPPPMGGGVEMQANPMAAVDEPLESMSG</sequence>
<feature type="region of interest" description="Disordered" evidence="7">
    <location>
        <begin position="1440"/>
        <end position="1473"/>
    </location>
</feature>
<evidence type="ECO:0000256" key="6">
    <source>
        <dbReference type="ARBA" id="ARBA00023180"/>
    </source>
</evidence>
<evidence type="ECO:0000256" key="3">
    <source>
        <dbReference type="ARBA" id="ARBA00022692"/>
    </source>
</evidence>
<keyword evidence="4 8" id="KW-1133">Transmembrane helix</keyword>
<feature type="region of interest" description="Disordered" evidence="7">
    <location>
        <begin position="1490"/>
        <end position="1552"/>
    </location>
</feature>
<feature type="transmembrane region" description="Helical" evidence="8">
    <location>
        <begin position="1068"/>
        <end position="1085"/>
    </location>
</feature>
<evidence type="ECO:0000256" key="2">
    <source>
        <dbReference type="ARBA" id="ARBA00007168"/>
    </source>
</evidence>
<evidence type="ECO:0000313" key="10">
    <source>
        <dbReference type="EMBL" id="KAK2950974.1"/>
    </source>
</evidence>
<feature type="compositionally biased region" description="Basic and acidic residues" evidence="7">
    <location>
        <begin position="321"/>
        <end position="349"/>
    </location>
</feature>
<gene>
    <name evidence="10" type="ORF">BLNAU_14052</name>
</gene>
<evidence type="ECO:0000256" key="8">
    <source>
        <dbReference type="SAM" id="Phobius"/>
    </source>
</evidence>
<feature type="transmembrane region" description="Helical" evidence="8">
    <location>
        <begin position="1015"/>
        <end position="1039"/>
    </location>
</feature>
<feature type="region of interest" description="Disordered" evidence="7">
    <location>
        <begin position="170"/>
        <end position="410"/>
    </location>
</feature>
<dbReference type="PANTHER" id="PTHR12385:SF14">
    <property type="entry name" value="CHOLINE TRANSPORTER-LIKE 2"/>
    <property type="match status" value="1"/>
</dbReference>
<dbReference type="InterPro" id="IPR001715">
    <property type="entry name" value="CH_dom"/>
</dbReference>
<evidence type="ECO:0000256" key="5">
    <source>
        <dbReference type="ARBA" id="ARBA00023136"/>
    </source>
</evidence>
<feature type="transmembrane region" description="Helical" evidence="8">
    <location>
        <begin position="669"/>
        <end position="686"/>
    </location>
</feature>
<evidence type="ECO:0000256" key="4">
    <source>
        <dbReference type="ARBA" id="ARBA00022989"/>
    </source>
</evidence>
<dbReference type="Proteomes" id="UP001281761">
    <property type="component" value="Unassembled WGS sequence"/>
</dbReference>
<dbReference type="InterPro" id="IPR007603">
    <property type="entry name" value="Choline_transptr-like"/>
</dbReference>
<dbReference type="Gene3D" id="1.10.418.10">
    <property type="entry name" value="Calponin-like domain"/>
    <property type="match status" value="1"/>
</dbReference>
<feature type="transmembrane region" description="Helical" evidence="8">
    <location>
        <begin position="972"/>
        <end position="994"/>
    </location>
</feature>
<evidence type="ECO:0000256" key="1">
    <source>
        <dbReference type="ARBA" id="ARBA00004141"/>
    </source>
</evidence>
<proteinExistence type="inferred from homology"/>
<feature type="transmembrane region" description="Helical" evidence="8">
    <location>
        <begin position="1322"/>
        <end position="1345"/>
    </location>
</feature>
<evidence type="ECO:0000259" key="9">
    <source>
        <dbReference type="PROSITE" id="PS50021"/>
    </source>
</evidence>
<dbReference type="Pfam" id="PF04515">
    <property type="entry name" value="Choline_transpo"/>
    <property type="match status" value="1"/>
</dbReference>
<dbReference type="SMART" id="SM00033">
    <property type="entry name" value="CH"/>
    <property type="match status" value="1"/>
</dbReference>
<dbReference type="PROSITE" id="PS50021">
    <property type="entry name" value="CH"/>
    <property type="match status" value="1"/>
</dbReference>
<reference evidence="10 11" key="1">
    <citation type="journal article" date="2022" name="bioRxiv">
        <title>Genomics of Preaxostyla Flagellates Illuminates Evolutionary Transitions and the Path Towards Mitochondrial Loss.</title>
        <authorList>
            <person name="Novak L.V.F."/>
            <person name="Treitli S.C."/>
            <person name="Pyrih J."/>
            <person name="Halakuc P."/>
            <person name="Pipaliya S.V."/>
            <person name="Vacek V."/>
            <person name="Brzon O."/>
            <person name="Soukal P."/>
            <person name="Eme L."/>
            <person name="Dacks J.B."/>
            <person name="Karnkowska A."/>
            <person name="Elias M."/>
            <person name="Hampl V."/>
        </authorList>
    </citation>
    <scope>NUCLEOTIDE SEQUENCE [LARGE SCALE GENOMIC DNA]</scope>
    <source>
        <strain evidence="10">NAU3</strain>
        <tissue evidence="10">Gut</tissue>
    </source>
</reference>
<feature type="transmembrane region" description="Helical" evidence="8">
    <location>
        <begin position="754"/>
        <end position="777"/>
    </location>
</feature>
<protein>
    <submittedName>
        <fullName evidence="10">Plasma-membrane choline transporter</fullName>
    </submittedName>
</protein>
<feature type="compositionally biased region" description="Basic and acidic residues" evidence="7">
    <location>
        <begin position="185"/>
        <end position="196"/>
    </location>
</feature>
<dbReference type="CDD" id="cd00014">
    <property type="entry name" value="CH_SF"/>
    <property type="match status" value="1"/>
</dbReference>
<keyword evidence="5 8" id="KW-0472">Membrane</keyword>
<feature type="region of interest" description="Disordered" evidence="7">
    <location>
        <begin position="1151"/>
        <end position="1240"/>
    </location>
</feature>